<name>A0AAW4WX62_9FIRM</name>
<organism evidence="19 20">
    <name type="scientific">Halanaerobium polyolivorans</name>
    <dbReference type="NCBI Taxonomy" id="2886943"/>
    <lineage>
        <taxon>Bacteria</taxon>
        <taxon>Bacillati</taxon>
        <taxon>Bacillota</taxon>
        <taxon>Clostridia</taxon>
        <taxon>Halanaerobiales</taxon>
        <taxon>Halanaerobiaceae</taxon>
        <taxon>Halanaerobium</taxon>
    </lineage>
</organism>
<dbReference type="GO" id="GO:0046474">
    <property type="term" value="P:glycerophospholipid biosynthetic process"/>
    <property type="evidence" value="ECO:0007669"/>
    <property type="project" value="TreeGrafter"/>
</dbReference>
<proteinExistence type="inferred from homology"/>
<evidence type="ECO:0000256" key="5">
    <source>
        <dbReference type="ARBA" id="ARBA00013170"/>
    </source>
</evidence>
<feature type="transmembrane region" description="Helical" evidence="18">
    <location>
        <begin position="125"/>
        <end position="142"/>
    </location>
</feature>
<keyword evidence="7" id="KW-0444">Lipid biosynthesis</keyword>
<dbReference type="Pfam" id="PF01066">
    <property type="entry name" value="CDP-OH_P_transf"/>
    <property type="match status" value="1"/>
</dbReference>
<evidence type="ECO:0000313" key="20">
    <source>
        <dbReference type="Proteomes" id="UP001199296"/>
    </source>
</evidence>
<evidence type="ECO:0000256" key="4">
    <source>
        <dbReference type="ARBA" id="ARBA00010441"/>
    </source>
</evidence>
<feature type="transmembrane region" description="Helical" evidence="18">
    <location>
        <begin position="12"/>
        <end position="42"/>
    </location>
</feature>
<keyword evidence="11" id="KW-0443">Lipid metabolism</keyword>
<evidence type="ECO:0000256" key="6">
    <source>
        <dbReference type="ARBA" id="ARBA00014944"/>
    </source>
</evidence>
<dbReference type="GO" id="GO:0016020">
    <property type="term" value="C:membrane"/>
    <property type="evidence" value="ECO:0007669"/>
    <property type="project" value="UniProtKB-SubCell"/>
</dbReference>
<keyword evidence="10 18" id="KW-1133">Transmembrane helix</keyword>
<dbReference type="Proteomes" id="UP001199296">
    <property type="component" value="Unassembled WGS sequence"/>
</dbReference>
<dbReference type="Gene3D" id="1.20.120.1760">
    <property type="match status" value="1"/>
</dbReference>
<dbReference type="RefSeq" id="WP_229343188.1">
    <property type="nucleotide sequence ID" value="NZ_JAJFAT010000001.1"/>
</dbReference>
<dbReference type="PROSITE" id="PS00379">
    <property type="entry name" value="CDP_ALCOHOL_P_TRANSF"/>
    <property type="match status" value="1"/>
</dbReference>
<evidence type="ECO:0000256" key="18">
    <source>
        <dbReference type="SAM" id="Phobius"/>
    </source>
</evidence>
<evidence type="ECO:0000313" key="19">
    <source>
        <dbReference type="EMBL" id="MCC3143882.1"/>
    </source>
</evidence>
<dbReference type="InterPro" id="IPR043130">
    <property type="entry name" value="CDP-OH_PTrfase_TM_dom"/>
</dbReference>
<evidence type="ECO:0000256" key="1">
    <source>
        <dbReference type="ARBA" id="ARBA00003973"/>
    </source>
</evidence>
<keyword evidence="14" id="KW-1208">Phospholipid metabolism</keyword>
<evidence type="ECO:0000256" key="12">
    <source>
        <dbReference type="ARBA" id="ARBA00023136"/>
    </source>
</evidence>
<evidence type="ECO:0000256" key="13">
    <source>
        <dbReference type="ARBA" id="ARBA00023209"/>
    </source>
</evidence>
<comment type="catalytic activity">
    <reaction evidence="15">
        <text>a CDP-1,2-diacyl-sn-glycerol + sn-glycerol 3-phosphate = a 1,2-diacyl-sn-glycero-3-phospho-(1'-sn-glycero-3'-phosphate) + CMP + H(+)</text>
        <dbReference type="Rhea" id="RHEA:12593"/>
        <dbReference type="ChEBI" id="CHEBI:15378"/>
        <dbReference type="ChEBI" id="CHEBI:57597"/>
        <dbReference type="ChEBI" id="CHEBI:58332"/>
        <dbReference type="ChEBI" id="CHEBI:60110"/>
        <dbReference type="ChEBI" id="CHEBI:60377"/>
        <dbReference type="EC" id="2.7.8.5"/>
    </reaction>
</comment>
<evidence type="ECO:0000256" key="14">
    <source>
        <dbReference type="ARBA" id="ARBA00023264"/>
    </source>
</evidence>
<evidence type="ECO:0000256" key="8">
    <source>
        <dbReference type="ARBA" id="ARBA00022679"/>
    </source>
</evidence>
<dbReference type="InterPro" id="IPR000462">
    <property type="entry name" value="CDP-OH_P_trans"/>
</dbReference>
<evidence type="ECO:0000256" key="7">
    <source>
        <dbReference type="ARBA" id="ARBA00022516"/>
    </source>
</evidence>
<keyword evidence="20" id="KW-1185">Reference proteome</keyword>
<dbReference type="NCBIfam" id="TIGR00560">
    <property type="entry name" value="pgsA"/>
    <property type="match status" value="1"/>
</dbReference>
<keyword evidence="13" id="KW-0594">Phospholipid biosynthesis</keyword>
<keyword evidence="8 17" id="KW-0808">Transferase</keyword>
<dbReference type="EMBL" id="JAJFAT010000001">
    <property type="protein sequence ID" value="MCC3143882.1"/>
    <property type="molecule type" value="Genomic_DNA"/>
</dbReference>
<dbReference type="PANTHER" id="PTHR14269:SF62">
    <property type="entry name" value="CDP-DIACYLGLYCEROL--GLYCEROL-3-PHOSPHATE 3-PHOSPHATIDYLTRANSFERASE 1, CHLOROPLASTIC"/>
    <property type="match status" value="1"/>
</dbReference>
<keyword evidence="9 18" id="KW-0812">Transmembrane</keyword>
<feature type="transmembrane region" description="Helical" evidence="18">
    <location>
        <begin position="148"/>
        <end position="168"/>
    </location>
</feature>
<gene>
    <name evidence="19" type="primary">pgsA</name>
    <name evidence="19" type="ORF">LJ207_00920</name>
</gene>
<evidence type="ECO:0000256" key="2">
    <source>
        <dbReference type="ARBA" id="ARBA00004141"/>
    </source>
</evidence>
<evidence type="ECO:0000256" key="10">
    <source>
        <dbReference type="ARBA" id="ARBA00022989"/>
    </source>
</evidence>
<comment type="pathway">
    <text evidence="3">Phospholipid metabolism; phosphatidylglycerol biosynthesis; phosphatidylglycerol from CDP-diacylglycerol: step 1/2.</text>
</comment>
<evidence type="ECO:0000256" key="17">
    <source>
        <dbReference type="RuleBase" id="RU003750"/>
    </source>
</evidence>
<reference evidence="19 20" key="1">
    <citation type="submission" date="2021-10" db="EMBL/GenBank/DDBJ databases">
        <authorList>
            <person name="Grouzdev D.S."/>
            <person name="Pantiukh K.S."/>
            <person name="Krutkina M.S."/>
        </authorList>
    </citation>
    <scope>NUCLEOTIDE SEQUENCE [LARGE SCALE GENOMIC DNA]</scope>
    <source>
        <strain evidence="19 20">Z-7514</strain>
    </source>
</reference>
<dbReference type="InterPro" id="IPR048254">
    <property type="entry name" value="CDP_ALCOHOL_P_TRANSF_CS"/>
</dbReference>
<protein>
    <recommendedName>
        <fullName evidence="6 16">CDP-diacylglycerol--glycerol-3-phosphate 3-phosphatidyltransferase</fullName>
        <ecNumber evidence="5 16">2.7.8.5</ecNumber>
    </recommendedName>
</protein>
<evidence type="ECO:0000256" key="15">
    <source>
        <dbReference type="ARBA" id="ARBA00048586"/>
    </source>
</evidence>
<evidence type="ECO:0000256" key="9">
    <source>
        <dbReference type="ARBA" id="ARBA00022692"/>
    </source>
</evidence>
<comment type="similarity">
    <text evidence="4 17">Belongs to the CDP-alcohol phosphatidyltransferase class-I family.</text>
</comment>
<dbReference type="InterPro" id="IPR050324">
    <property type="entry name" value="CDP-alcohol_PTase-I"/>
</dbReference>
<comment type="caution">
    <text evidence="19">The sequence shown here is derived from an EMBL/GenBank/DDBJ whole genome shotgun (WGS) entry which is preliminary data.</text>
</comment>
<dbReference type="PANTHER" id="PTHR14269">
    <property type="entry name" value="CDP-DIACYLGLYCEROL--GLYCEROL-3-PHOSPHATE 3-PHOSPHATIDYLTRANSFERASE-RELATED"/>
    <property type="match status" value="1"/>
</dbReference>
<evidence type="ECO:0000256" key="3">
    <source>
        <dbReference type="ARBA" id="ARBA00005042"/>
    </source>
</evidence>
<keyword evidence="12 18" id="KW-0472">Membrane</keyword>
<evidence type="ECO:0000256" key="11">
    <source>
        <dbReference type="ARBA" id="ARBA00023098"/>
    </source>
</evidence>
<dbReference type="GO" id="GO:0008444">
    <property type="term" value="F:CDP-diacylglycerol-glycerol-3-phosphate 3-phosphatidyltransferase activity"/>
    <property type="evidence" value="ECO:0007669"/>
    <property type="project" value="UniProtKB-UniRule"/>
</dbReference>
<dbReference type="PIRSF" id="PIRSF000847">
    <property type="entry name" value="Phos_ph_gly_syn"/>
    <property type="match status" value="1"/>
</dbReference>
<evidence type="ECO:0000256" key="16">
    <source>
        <dbReference type="NCBIfam" id="TIGR00560"/>
    </source>
</evidence>
<comment type="function">
    <text evidence="1">This protein catalyzes the committed step to the synthesis of the acidic phospholipids.</text>
</comment>
<comment type="subcellular location">
    <subcellularLocation>
        <location evidence="2">Membrane</location>
        <topology evidence="2">Multi-pass membrane protein</topology>
    </subcellularLocation>
</comment>
<dbReference type="InterPro" id="IPR004570">
    <property type="entry name" value="Phosphatidylglycerol_P_synth"/>
</dbReference>
<accession>A0AAW4WX62</accession>
<feature type="transmembrane region" description="Helical" evidence="18">
    <location>
        <begin position="71"/>
        <end position="96"/>
    </location>
</feature>
<sequence>MNLPNKLSTLRILLVPVIIALLFIGNFVGDLLALIVFVAAAITDKYDGHYARKYDMITALGKILDPLADKLLIYGVLIAFVQIGKITAWPVIIIIARGLAVTGLRVVAADQGSVIAASMWGKVKTTIQIITVIALIIDPHIINLPVQITIGLVWIAVLITVISGYKYFAGAEVDYS</sequence>
<dbReference type="AlphaFoldDB" id="A0AAW4WX62"/>
<dbReference type="EC" id="2.7.8.5" evidence="5 16"/>